<accession>A0A175WAK2</accession>
<sequence length="706" mass="79221">MEQKYSNIVFSPGRVTLYDFAKEQEAWEKAELARQRRESERLAKEKTLQPVVLAEFYRYRRIQDVYGSRLLVLNSGHKEDRLTGRLEGFSVGRTRGYKALSYVWGEPQFTDVIFIDGKRLAITDGLGTALRRIRPSAGQPPLRIWIDQICINQKDTVERNQQVSLMHAIFRDAGQVLVWLGADSEGHASRAFQLAGSLRSIFDDKLLARLCKLKGSSFDWIPPEYWKSLRELCKLPWFRRVWIPQEIGTDADAIVHWGSESMRWAVLHDSMRKLETQGWELKKKQRIDTTAITLLFRRFANPPPNEMASKARLSFVYQLCLSARNVATDPRDYVFAQLGHASAWIESERAMIIQPDYDNTVATVYHEIAIRALTVDNTLMLLNAISDNGEPRPPLSQGQTLPTWVPRWDAGRFGSVIGYPGRYKASGSRKSEITKSSFEDDHRTLVVRGVAIDKIDKFTTKFTSSCFNPDSSKKELIQTAWRLCREARPTQPSRNRDSSRDAKFTTQGAYPPDPSTPALKAFLDTLAPAACLAHLSLSSSPPPTSPPPSSAAAYHENYHYHSGIAALGKLFAAWSSHFSIKHDPRKLLPPPPAAAEAEALETEPGDTAPEKRLNPTAWMQAAEDHAVNRRFAVTKEASYFAMVPPTAKAGDILCVLLGGETPYVLRADPADGERYLFVGEAYVPGLMGNEKGVIGAGLEVKTFRIR</sequence>
<evidence type="ECO:0000313" key="3">
    <source>
        <dbReference type="EMBL" id="KXX80643.1"/>
    </source>
</evidence>
<dbReference type="OrthoDB" id="2504919at2759"/>
<proteinExistence type="predicted"/>
<gene>
    <name evidence="3" type="ORF">MMYC01_203407</name>
</gene>
<organism evidence="3 4">
    <name type="scientific">Madurella mycetomatis</name>
    <dbReference type="NCBI Taxonomy" id="100816"/>
    <lineage>
        <taxon>Eukaryota</taxon>
        <taxon>Fungi</taxon>
        <taxon>Dikarya</taxon>
        <taxon>Ascomycota</taxon>
        <taxon>Pezizomycotina</taxon>
        <taxon>Sordariomycetes</taxon>
        <taxon>Sordariomycetidae</taxon>
        <taxon>Sordariales</taxon>
        <taxon>Sordariales incertae sedis</taxon>
        <taxon>Madurella</taxon>
    </lineage>
</organism>
<dbReference type="InterPro" id="IPR052895">
    <property type="entry name" value="HetReg/Transcr_Mod"/>
</dbReference>
<evidence type="ECO:0000259" key="2">
    <source>
        <dbReference type="Pfam" id="PF06985"/>
    </source>
</evidence>
<dbReference type="Pfam" id="PF26639">
    <property type="entry name" value="Het-6_barrel"/>
    <property type="match status" value="1"/>
</dbReference>
<dbReference type="PANTHER" id="PTHR24148:SF82">
    <property type="entry name" value="HETEROKARYON INCOMPATIBILITY DOMAIN-CONTAINING PROTEIN"/>
    <property type="match status" value="1"/>
</dbReference>
<feature type="region of interest" description="Disordered" evidence="1">
    <location>
        <begin position="585"/>
        <end position="611"/>
    </location>
</feature>
<dbReference type="STRING" id="100816.A0A175WAK2"/>
<keyword evidence="4" id="KW-1185">Reference proteome</keyword>
<name>A0A175WAK2_9PEZI</name>
<feature type="domain" description="Heterokaryon incompatibility" evidence="2">
    <location>
        <begin position="97"/>
        <end position="246"/>
    </location>
</feature>
<dbReference type="PANTHER" id="PTHR24148">
    <property type="entry name" value="ANKYRIN REPEAT DOMAIN-CONTAINING PROTEIN 39 HOMOLOG-RELATED"/>
    <property type="match status" value="1"/>
</dbReference>
<dbReference type="EMBL" id="LCTW02000054">
    <property type="protein sequence ID" value="KXX80643.1"/>
    <property type="molecule type" value="Genomic_DNA"/>
</dbReference>
<feature type="compositionally biased region" description="Basic and acidic residues" evidence="1">
    <location>
        <begin position="485"/>
        <end position="503"/>
    </location>
</feature>
<dbReference type="Proteomes" id="UP000078237">
    <property type="component" value="Unassembled WGS sequence"/>
</dbReference>
<dbReference type="VEuPathDB" id="FungiDB:MMYC01_203407"/>
<dbReference type="Pfam" id="PF06985">
    <property type="entry name" value="HET"/>
    <property type="match status" value="1"/>
</dbReference>
<evidence type="ECO:0000256" key="1">
    <source>
        <dbReference type="SAM" id="MobiDB-lite"/>
    </source>
</evidence>
<feature type="region of interest" description="Disordered" evidence="1">
    <location>
        <begin position="485"/>
        <end position="517"/>
    </location>
</feature>
<comment type="caution">
    <text evidence="3">The sequence shown here is derived from an EMBL/GenBank/DDBJ whole genome shotgun (WGS) entry which is preliminary data.</text>
</comment>
<evidence type="ECO:0000313" key="4">
    <source>
        <dbReference type="Proteomes" id="UP000078237"/>
    </source>
</evidence>
<dbReference type="InterPro" id="IPR010730">
    <property type="entry name" value="HET"/>
</dbReference>
<reference evidence="3 4" key="1">
    <citation type="journal article" date="2016" name="Genome Announc.">
        <title>Genome Sequence of Madurella mycetomatis mm55, Isolated from a Human Mycetoma Case in Sudan.</title>
        <authorList>
            <person name="Smit S."/>
            <person name="Derks M.F."/>
            <person name="Bervoets S."/>
            <person name="Fahal A."/>
            <person name="van Leeuwen W."/>
            <person name="van Belkum A."/>
            <person name="van de Sande W.W."/>
        </authorList>
    </citation>
    <scope>NUCLEOTIDE SEQUENCE [LARGE SCALE GENOMIC DNA]</scope>
    <source>
        <strain evidence="4">mm55</strain>
    </source>
</reference>
<dbReference type="AlphaFoldDB" id="A0A175WAK2"/>
<protein>
    <submittedName>
        <fullName evidence="3">Heterokaryon incompatibility protein 6, OR allele</fullName>
    </submittedName>
</protein>